<keyword evidence="5" id="KW-0328">Glycosyltransferase</keyword>
<dbReference type="Pfam" id="PF02366">
    <property type="entry name" value="PMT"/>
    <property type="match status" value="1"/>
</dbReference>
<organism evidence="16 17">
    <name type="scientific">Ataeniobius toweri</name>
    <dbReference type="NCBI Taxonomy" id="208326"/>
    <lineage>
        <taxon>Eukaryota</taxon>
        <taxon>Metazoa</taxon>
        <taxon>Chordata</taxon>
        <taxon>Craniata</taxon>
        <taxon>Vertebrata</taxon>
        <taxon>Euteleostomi</taxon>
        <taxon>Actinopterygii</taxon>
        <taxon>Neopterygii</taxon>
        <taxon>Teleostei</taxon>
        <taxon>Neoteleostei</taxon>
        <taxon>Acanthomorphata</taxon>
        <taxon>Ovalentaria</taxon>
        <taxon>Atherinomorphae</taxon>
        <taxon>Cyprinodontiformes</taxon>
        <taxon>Goodeidae</taxon>
        <taxon>Ataeniobius</taxon>
    </lineage>
</organism>
<dbReference type="Gene3D" id="2.80.10.50">
    <property type="match status" value="1"/>
</dbReference>
<evidence type="ECO:0000256" key="3">
    <source>
        <dbReference type="ARBA" id="ARBA00007222"/>
    </source>
</evidence>
<comment type="similarity">
    <text evidence="3">Belongs to the glycosyltransferase 39 family.</text>
</comment>
<keyword evidence="11 14" id="KW-0472">Membrane</keyword>
<keyword evidence="6" id="KW-0808">Transferase</keyword>
<accession>A0ABU7B032</accession>
<evidence type="ECO:0000256" key="10">
    <source>
        <dbReference type="ARBA" id="ARBA00022989"/>
    </source>
</evidence>
<evidence type="ECO:0000256" key="8">
    <source>
        <dbReference type="ARBA" id="ARBA00022737"/>
    </source>
</evidence>
<dbReference type="SMART" id="SM00472">
    <property type="entry name" value="MIR"/>
    <property type="match status" value="1"/>
</dbReference>
<evidence type="ECO:0000259" key="15">
    <source>
        <dbReference type="PROSITE" id="PS50919"/>
    </source>
</evidence>
<dbReference type="Proteomes" id="UP001345963">
    <property type="component" value="Unassembled WGS sequence"/>
</dbReference>
<dbReference type="InterPro" id="IPR036300">
    <property type="entry name" value="MIR_dom_sf"/>
</dbReference>
<keyword evidence="9" id="KW-0256">Endoplasmic reticulum</keyword>
<name>A0ABU7B032_9TELE</name>
<dbReference type="EC" id="2.4.1.109" evidence="4"/>
<evidence type="ECO:0000256" key="9">
    <source>
        <dbReference type="ARBA" id="ARBA00022824"/>
    </source>
</evidence>
<protein>
    <recommendedName>
        <fullName evidence="4">dolichyl-phosphate-mannose--protein mannosyltransferase</fullName>
        <ecNumber evidence="4">2.4.1.109</ecNumber>
    </recommendedName>
</protein>
<sequence>MSLKPLVLTRFCDIILLLPLILPVSPVQVTAMLQLPLLVTAQLDLVLVLVSLLSLWTRLGRLSYPSSVVFDEVYYGQFVSLYMKRIFFVDDSGPPLGHMILALGAYLGGFDGNFVWNRIGADYPCSVSVWSLRLLPALCGALCVPLVYLLTLELGFSHLSALGAALLLLLENSLIVQSRFMLLESLLIFFVLLAFFSYLRFHNAHSRSWSRYSWLLLSGVSCAAAVGVKYMGLFSYLLLLGVASVHSWNLIGDQAVSHLSVFIKCVCKVLCLLVVPVLLYVFWFYIHLSVLNRSGPHDQLMSSAFQASLQGGLSRITQGQPLEVVYGSQVTLRSSASQPVSCWLHSHKANYPIRYENGRGSSHQQQVTCYPFKDVNNWWIIKDPG</sequence>
<evidence type="ECO:0000256" key="7">
    <source>
        <dbReference type="ARBA" id="ARBA00022692"/>
    </source>
</evidence>
<feature type="transmembrane region" description="Helical" evidence="14">
    <location>
        <begin position="7"/>
        <end position="25"/>
    </location>
</feature>
<comment type="subcellular location">
    <subcellularLocation>
        <location evidence="1">Endoplasmic reticulum membrane</location>
        <topology evidence="1">Multi-pass membrane protein</topology>
    </subcellularLocation>
</comment>
<evidence type="ECO:0000256" key="14">
    <source>
        <dbReference type="SAM" id="Phobius"/>
    </source>
</evidence>
<evidence type="ECO:0000256" key="1">
    <source>
        <dbReference type="ARBA" id="ARBA00004477"/>
    </source>
</evidence>
<keyword evidence="10 14" id="KW-1133">Transmembrane helix</keyword>
<feature type="non-terminal residue" evidence="16">
    <location>
        <position position="385"/>
    </location>
</feature>
<comment type="caution">
    <text evidence="16">The sequence shown here is derived from an EMBL/GenBank/DDBJ whole genome shotgun (WGS) entry which is preliminary data.</text>
</comment>
<dbReference type="InterPro" id="IPR027005">
    <property type="entry name" value="PMT-like"/>
</dbReference>
<evidence type="ECO:0000256" key="12">
    <source>
        <dbReference type="ARBA" id="ARBA00045085"/>
    </source>
</evidence>
<feature type="transmembrane region" description="Helical" evidence="14">
    <location>
        <begin position="181"/>
        <end position="201"/>
    </location>
</feature>
<evidence type="ECO:0000256" key="6">
    <source>
        <dbReference type="ARBA" id="ARBA00022679"/>
    </source>
</evidence>
<comment type="pathway">
    <text evidence="2">Protein modification; protein glycosylation.</text>
</comment>
<evidence type="ECO:0000313" key="16">
    <source>
        <dbReference type="EMBL" id="MED6243058.1"/>
    </source>
</evidence>
<keyword evidence="7 14" id="KW-0812">Transmembrane</keyword>
<comment type="catalytic activity">
    <reaction evidence="12">
        <text>a di-trans,poly-cis-dolichyl beta-D-mannosyl phosphate + L-threonyl-[protein] = 3-O-(alpha-D-mannosyl)-L-threonyl-[protein] + a di-trans,poly-cis-dolichyl phosphate + H(+)</text>
        <dbReference type="Rhea" id="RHEA:53396"/>
        <dbReference type="Rhea" id="RHEA-COMP:11060"/>
        <dbReference type="Rhea" id="RHEA-COMP:13547"/>
        <dbReference type="Rhea" id="RHEA-COMP:19498"/>
        <dbReference type="Rhea" id="RHEA-COMP:19501"/>
        <dbReference type="ChEBI" id="CHEBI:15378"/>
        <dbReference type="ChEBI" id="CHEBI:30013"/>
        <dbReference type="ChEBI" id="CHEBI:57683"/>
        <dbReference type="ChEBI" id="CHEBI:58211"/>
        <dbReference type="ChEBI" id="CHEBI:137323"/>
        <dbReference type="EC" id="2.4.1.109"/>
    </reaction>
</comment>
<feature type="transmembrane region" description="Helical" evidence="14">
    <location>
        <begin position="93"/>
        <end position="110"/>
    </location>
</feature>
<evidence type="ECO:0000256" key="2">
    <source>
        <dbReference type="ARBA" id="ARBA00004922"/>
    </source>
</evidence>
<reference evidence="16 17" key="1">
    <citation type="submission" date="2021-07" db="EMBL/GenBank/DDBJ databases">
        <authorList>
            <person name="Palmer J.M."/>
        </authorList>
    </citation>
    <scope>NUCLEOTIDE SEQUENCE [LARGE SCALE GENOMIC DNA]</scope>
    <source>
        <strain evidence="16 17">AT_MEX2019</strain>
        <tissue evidence="16">Muscle</tissue>
    </source>
</reference>
<gene>
    <name evidence="16" type="primary">POMT1_2</name>
    <name evidence="16" type="ORF">ATANTOWER_014299</name>
</gene>
<dbReference type="InterPro" id="IPR003342">
    <property type="entry name" value="ArnT-like_N"/>
</dbReference>
<keyword evidence="8" id="KW-0677">Repeat</keyword>
<dbReference type="PROSITE" id="PS50919">
    <property type="entry name" value="MIR"/>
    <property type="match status" value="1"/>
</dbReference>
<dbReference type="PANTHER" id="PTHR10050:SF51">
    <property type="entry name" value="PROTEIN O-MANNOSYL-TRANSFERASE 1"/>
    <property type="match status" value="1"/>
</dbReference>
<evidence type="ECO:0000256" key="5">
    <source>
        <dbReference type="ARBA" id="ARBA00022676"/>
    </source>
</evidence>
<comment type="catalytic activity">
    <reaction evidence="13">
        <text>a di-trans,poly-cis-dolichyl beta-D-mannosyl phosphate + L-seryl-[protein] = 3-O-(alpha-D-mannosyl)-L-seryl-[protein] + a di-trans,poly-cis-dolichyl phosphate + H(+)</text>
        <dbReference type="Rhea" id="RHEA:17377"/>
        <dbReference type="Rhea" id="RHEA-COMP:9863"/>
        <dbReference type="Rhea" id="RHEA-COMP:13546"/>
        <dbReference type="Rhea" id="RHEA-COMP:19498"/>
        <dbReference type="Rhea" id="RHEA-COMP:19501"/>
        <dbReference type="ChEBI" id="CHEBI:15378"/>
        <dbReference type="ChEBI" id="CHEBI:29999"/>
        <dbReference type="ChEBI" id="CHEBI:57683"/>
        <dbReference type="ChEBI" id="CHEBI:58211"/>
        <dbReference type="ChEBI" id="CHEBI:137321"/>
        <dbReference type="EC" id="2.4.1.109"/>
    </reaction>
</comment>
<feature type="transmembrane region" description="Helical" evidence="14">
    <location>
        <begin position="130"/>
        <end position="149"/>
    </location>
</feature>
<feature type="domain" description="MIR" evidence="15">
    <location>
        <begin position="321"/>
        <end position="384"/>
    </location>
</feature>
<evidence type="ECO:0000256" key="4">
    <source>
        <dbReference type="ARBA" id="ARBA00012839"/>
    </source>
</evidence>
<dbReference type="InterPro" id="IPR016093">
    <property type="entry name" value="MIR_motif"/>
</dbReference>
<dbReference type="SUPFAM" id="SSF82109">
    <property type="entry name" value="MIR domain"/>
    <property type="match status" value="1"/>
</dbReference>
<keyword evidence="17" id="KW-1185">Reference proteome</keyword>
<feature type="transmembrane region" description="Helical" evidence="14">
    <location>
        <begin position="259"/>
        <end position="286"/>
    </location>
</feature>
<evidence type="ECO:0000256" key="11">
    <source>
        <dbReference type="ARBA" id="ARBA00023136"/>
    </source>
</evidence>
<feature type="transmembrane region" description="Helical" evidence="14">
    <location>
        <begin position="37"/>
        <end position="56"/>
    </location>
</feature>
<dbReference type="PANTHER" id="PTHR10050">
    <property type="entry name" value="DOLICHYL-PHOSPHATE-MANNOSE--PROTEIN MANNOSYLTRANSFERASE"/>
    <property type="match status" value="1"/>
</dbReference>
<proteinExistence type="inferred from homology"/>
<feature type="transmembrane region" description="Helical" evidence="14">
    <location>
        <begin position="213"/>
        <end position="239"/>
    </location>
</feature>
<dbReference type="EMBL" id="JAHUTI010032489">
    <property type="protein sequence ID" value="MED6243058.1"/>
    <property type="molecule type" value="Genomic_DNA"/>
</dbReference>
<evidence type="ECO:0000256" key="13">
    <source>
        <dbReference type="ARBA" id="ARBA00045102"/>
    </source>
</evidence>
<evidence type="ECO:0000313" key="17">
    <source>
        <dbReference type="Proteomes" id="UP001345963"/>
    </source>
</evidence>